<evidence type="ECO:0000313" key="2">
    <source>
        <dbReference type="EMBL" id="KAL3403563.1"/>
    </source>
</evidence>
<accession>A0ABD2XES6</accession>
<dbReference type="Proteomes" id="UP001627154">
    <property type="component" value="Unassembled WGS sequence"/>
</dbReference>
<organism evidence="2 3">
    <name type="scientific">Trichogramma kaykai</name>
    <dbReference type="NCBI Taxonomy" id="54128"/>
    <lineage>
        <taxon>Eukaryota</taxon>
        <taxon>Metazoa</taxon>
        <taxon>Ecdysozoa</taxon>
        <taxon>Arthropoda</taxon>
        <taxon>Hexapoda</taxon>
        <taxon>Insecta</taxon>
        <taxon>Pterygota</taxon>
        <taxon>Neoptera</taxon>
        <taxon>Endopterygota</taxon>
        <taxon>Hymenoptera</taxon>
        <taxon>Apocrita</taxon>
        <taxon>Proctotrupomorpha</taxon>
        <taxon>Chalcidoidea</taxon>
        <taxon>Trichogrammatidae</taxon>
        <taxon>Trichogramma</taxon>
    </lineage>
</organism>
<sequence>MKRSSSGLDLQTNDSKRPKVIENDENSPNINHFDYCLLALERIEELQKQIYDDYDSDDDLENFDDNDDDDEDVTKEVLTDVFGDLPGNSKNPLTTLMGSTSKFDPPKEFKPGELLGFEYCRIVTANFLKNIDSPIFADSGTSHLDPTVNFRTSKQLTHKYDGEVVDFDARAQTIRALDLHLAIKQRDYAAHLMAE</sequence>
<comment type="caution">
    <text evidence="2">The sequence shown here is derived from an EMBL/GenBank/DDBJ whole genome shotgun (WGS) entry which is preliminary data.</text>
</comment>
<proteinExistence type="predicted"/>
<feature type="compositionally biased region" description="Polar residues" evidence="1">
    <location>
        <begin position="1"/>
        <end position="13"/>
    </location>
</feature>
<keyword evidence="3" id="KW-1185">Reference proteome</keyword>
<reference evidence="2 3" key="1">
    <citation type="journal article" date="2024" name="bioRxiv">
        <title>A reference genome for Trichogramma kaykai: A tiny desert-dwelling parasitoid wasp with competing sex-ratio distorters.</title>
        <authorList>
            <person name="Culotta J."/>
            <person name="Lindsey A.R."/>
        </authorList>
    </citation>
    <scope>NUCLEOTIDE SEQUENCE [LARGE SCALE GENOMIC DNA]</scope>
    <source>
        <strain evidence="2 3">KSX58</strain>
    </source>
</reference>
<dbReference type="AlphaFoldDB" id="A0ABD2XES6"/>
<evidence type="ECO:0000256" key="1">
    <source>
        <dbReference type="SAM" id="MobiDB-lite"/>
    </source>
</evidence>
<dbReference type="EMBL" id="JBJJXI010000030">
    <property type="protein sequence ID" value="KAL3403563.1"/>
    <property type="molecule type" value="Genomic_DNA"/>
</dbReference>
<protein>
    <submittedName>
        <fullName evidence="2">Uncharacterized protein</fullName>
    </submittedName>
</protein>
<name>A0ABD2XES6_9HYME</name>
<evidence type="ECO:0000313" key="3">
    <source>
        <dbReference type="Proteomes" id="UP001627154"/>
    </source>
</evidence>
<gene>
    <name evidence="2" type="ORF">TKK_003818</name>
</gene>
<feature type="region of interest" description="Disordered" evidence="1">
    <location>
        <begin position="1"/>
        <end position="25"/>
    </location>
</feature>